<gene>
    <name evidence="3" type="ORF">Tci_028861</name>
</gene>
<dbReference type="EMBL" id="BKCJ010003738">
    <property type="protein sequence ID" value="GEU56883.1"/>
    <property type="molecule type" value="Genomic_DNA"/>
</dbReference>
<name>A0A6L2L4R3_TANCI</name>
<feature type="region of interest" description="Disordered" evidence="1">
    <location>
        <begin position="184"/>
        <end position="213"/>
    </location>
</feature>
<feature type="transmembrane region" description="Helical" evidence="2">
    <location>
        <begin position="50"/>
        <end position="71"/>
    </location>
</feature>
<keyword evidence="2" id="KW-0472">Membrane</keyword>
<feature type="region of interest" description="Disordered" evidence="1">
    <location>
        <begin position="132"/>
        <end position="163"/>
    </location>
</feature>
<sequence>MFENDMKNRIYTLFKNDLKDLVKTYRIPLDLHPRLPDPRFTMDHLPGDAIGIYFEFLWFSGVRIPFLTFFLSMLKYFKMSIYDFMTLLPWGDAKVAEESHHLSSLVLERVLLHTTAPAAECAMVMVHLASDTAPEPSQPSKKRKLKKRALEAGSSAPKLGQAEGMNEADLTDICAKIENSLERGEGTSTRVASAPTPRLGKGLGDPPSMAVVSASGSSHVRTSVHDSTFGRSFSLGGAAVSGHARKSEAEVVRHRMDPLDSLACSALARDVEYDQIPEDDYGTATRGASSPPYTKEEWNGLHVSEDNILCKDIFKDPDVYMKALDRTITPAELKRTESLLPLDLSNRFNVLSALLVSHGAELNSRYTGLVIARNRLQEKFDRKAGYVKVLCLEVTTLDGKLEMMQNDCDALGQENSEMRSQKDVASDKVKELHTELTEARVASIGFSEELSKTDAKLSDQALVVRDFHNQLALEKAKSQGYKDAVNGLREEVTQFVGSGVENLVLKLLSSDGFHVALVRVASLGINYGVEKGLRMGRTDAEFEVAAQKVSNFHIGAKADFDRALVDFPTTPFPFLGKIVAGAGGTHFEVIQVLPDKHSRSPTSVPVAPPIANEDANQVLLEHASDDSAASI</sequence>
<evidence type="ECO:0000256" key="2">
    <source>
        <dbReference type="SAM" id="Phobius"/>
    </source>
</evidence>
<protein>
    <recommendedName>
        <fullName evidence="4">Transposase (Putative), gypsy type</fullName>
    </recommendedName>
</protein>
<reference evidence="3" key="1">
    <citation type="journal article" date="2019" name="Sci. Rep.">
        <title>Draft genome of Tanacetum cinerariifolium, the natural source of mosquito coil.</title>
        <authorList>
            <person name="Yamashiro T."/>
            <person name="Shiraishi A."/>
            <person name="Satake H."/>
            <person name="Nakayama K."/>
        </authorList>
    </citation>
    <scope>NUCLEOTIDE SEQUENCE</scope>
</reference>
<keyword evidence="2" id="KW-0812">Transmembrane</keyword>
<dbReference type="AlphaFoldDB" id="A0A6L2L4R3"/>
<evidence type="ECO:0000256" key="1">
    <source>
        <dbReference type="SAM" id="MobiDB-lite"/>
    </source>
</evidence>
<evidence type="ECO:0008006" key="4">
    <source>
        <dbReference type="Google" id="ProtNLM"/>
    </source>
</evidence>
<evidence type="ECO:0000313" key="3">
    <source>
        <dbReference type="EMBL" id="GEU56883.1"/>
    </source>
</evidence>
<organism evidence="3">
    <name type="scientific">Tanacetum cinerariifolium</name>
    <name type="common">Dalmatian daisy</name>
    <name type="synonym">Chrysanthemum cinerariifolium</name>
    <dbReference type="NCBI Taxonomy" id="118510"/>
    <lineage>
        <taxon>Eukaryota</taxon>
        <taxon>Viridiplantae</taxon>
        <taxon>Streptophyta</taxon>
        <taxon>Embryophyta</taxon>
        <taxon>Tracheophyta</taxon>
        <taxon>Spermatophyta</taxon>
        <taxon>Magnoliopsida</taxon>
        <taxon>eudicotyledons</taxon>
        <taxon>Gunneridae</taxon>
        <taxon>Pentapetalae</taxon>
        <taxon>asterids</taxon>
        <taxon>campanulids</taxon>
        <taxon>Asterales</taxon>
        <taxon>Asteraceae</taxon>
        <taxon>Asteroideae</taxon>
        <taxon>Anthemideae</taxon>
        <taxon>Anthemidinae</taxon>
        <taxon>Tanacetum</taxon>
    </lineage>
</organism>
<keyword evidence="2" id="KW-1133">Transmembrane helix</keyword>
<accession>A0A6L2L4R3</accession>
<comment type="caution">
    <text evidence="3">The sequence shown here is derived from an EMBL/GenBank/DDBJ whole genome shotgun (WGS) entry which is preliminary data.</text>
</comment>
<proteinExistence type="predicted"/>